<reference evidence="5 6" key="1">
    <citation type="submission" date="2020-10" db="EMBL/GenBank/DDBJ databases">
        <title>Phylogeny of dyella-like bacteria.</title>
        <authorList>
            <person name="Fu J."/>
        </authorList>
    </citation>
    <scope>NUCLEOTIDE SEQUENCE [LARGE SCALE GENOMIC DNA]</scope>
    <source>
        <strain evidence="5 6">DHG40</strain>
    </source>
</reference>
<feature type="chain" id="PRO_5046363288" evidence="3">
    <location>
        <begin position="31"/>
        <end position="467"/>
    </location>
</feature>
<accession>A0ABW8ILG5</accession>
<dbReference type="SUPFAM" id="SSF48230">
    <property type="entry name" value="Chondroitin AC/alginate lyase"/>
    <property type="match status" value="1"/>
</dbReference>
<comment type="caution">
    <text evidence="5">The sequence shown here is derived from an EMBL/GenBank/DDBJ whole genome shotgun (WGS) entry which is preliminary data.</text>
</comment>
<gene>
    <name evidence="5" type="ORF">ISP18_10975</name>
</gene>
<organism evidence="5 6">
    <name type="scientific">Dyella humi</name>
    <dbReference type="NCBI Taxonomy" id="1770547"/>
    <lineage>
        <taxon>Bacteria</taxon>
        <taxon>Pseudomonadati</taxon>
        <taxon>Pseudomonadota</taxon>
        <taxon>Gammaproteobacteria</taxon>
        <taxon>Lysobacterales</taxon>
        <taxon>Rhodanobacteraceae</taxon>
        <taxon>Dyella</taxon>
    </lineage>
</organism>
<evidence type="ECO:0000313" key="5">
    <source>
        <dbReference type="EMBL" id="MFK2855114.1"/>
    </source>
</evidence>
<sequence length="467" mass="50539">MHLKTFPPLRILTSLIVALAICGGTMASEAATAATVPSPSTTVAATFVHPGVMHTADDLARIKAHLAQAPWSSGYVALKNDHYSSLTYQTRGGHCSKVVRGTPSQCINEFNDDANAAYQQALMWALSDDPRYATNAIRILNAWSGTLKSIEGHDAPLAAGLNGFKFAAAAELIRYTNAGWSAHDIAAAEAMFRNVFYPVIKDFAPYANGNWDSGCMKAMMAIGVFNNDWGLFNRSLDYYYNGPSDGALTNYVINTLGETQESGRDQAHTQLGIGNLAEVAEVAWAQGFDLYAAHNNRLLAGFEYVASYNLGNNVPFVPTVDTTGKYRHNTISNLDRGAFRPIYEMVYNHYVLRKDLSAPYTRQVADHLRPEGRTPYADNTGFGTLLFTQDAIRLLTPRGTGSAPTGFAVCAKEGGICKISQGTGLVAYGAHGVWQYREVGVGHSIDCSNATFSDPLEGVVKTCSMQQ</sequence>
<evidence type="ECO:0000256" key="3">
    <source>
        <dbReference type="SAM" id="SignalP"/>
    </source>
</evidence>
<evidence type="ECO:0000313" key="6">
    <source>
        <dbReference type="Proteomes" id="UP001620409"/>
    </source>
</evidence>
<evidence type="ECO:0000256" key="2">
    <source>
        <dbReference type="ARBA" id="ARBA00023239"/>
    </source>
</evidence>
<dbReference type="Gene3D" id="1.50.10.100">
    <property type="entry name" value="Chondroitin AC/alginate lyase"/>
    <property type="match status" value="1"/>
</dbReference>
<dbReference type="Proteomes" id="UP001620409">
    <property type="component" value="Unassembled WGS sequence"/>
</dbReference>
<protein>
    <submittedName>
        <fullName evidence="5">Alginate lyase family protein</fullName>
    </submittedName>
</protein>
<proteinExistence type="predicted"/>
<feature type="domain" description="Alginate lyase" evidence="4">
    <location>
        <begin position="102"/>
        <end position="310"/>
    </location>
</feature>
<feature type="signal peptide" evidence="3">
    <location>
        <begin position="1"/>
        <end position="30"/>
    </location>
</feature>
<dbReference type="GO" id="GO:0016829">
    <property type="term" value="F:lyase activity"/>
    <property type="evidence" value="ECO:0007669"/>
    <property type="project" value="UniProtKB-KW"/>
</dbReference>
<dbReference type="Pfam" id="PF05426">
    <property type="entry name" value="Alginate_lyase"/>
    <property type="match status" value="1"/>
</dbReference>
<keyword evidence="6" id="KW-1185">Reference proteome</keyword>
<dbReference type="InterPro" id="IPR008397">
    <property type="entry name" value="Alginate_lyase_dom"/>
</dbReference>
<keyword evidence="2 5" id="KW-0456">Lyase</keyword>
<evidence type="ECO:0000259" key="4">
    <source>
        <dbReference type="Pfam" id="PF05426"/>
    </source>
</evidence>
<dbReference type="EMBL" id="JADIKI010000022">
    <property type="protein sequence ID" value="MFK2855114.1"/>
    <property type="molecule type" value="Genomic_DNA"/>
</dbReference>
<dbReference type="InterPro" id="IPR008929">
    <property type="entry name" value="Chondroitin_lyas"/>
</dbReference>
<name>A0ABW8ILG5_9GAMM</name>
<keyword evidence="1 3" id="KW-0732">Signal</keyword>
<evidence type="ECO:0000256" key="1">
    <source>
        <dbReference type="ARBA" id="ARBA00022729"/>
    </source>
</evidence>
<dbReference type="RefSeq" id="WP_380010862.1">
    <property type="nucleotide sequence ID" value="NZ_JADIKI010000022.1"/>
</dbReference>